<evidence type="ECO:0000256" key="2">
    <source>
        <dbReference type="ARBA" id="ARBA00022527"/>
    </source>
</evidence>
<comment type="caution">
    <text evidence="11">The sequence shown here is derived from an EMBL/GenBank/DDBJ whole genome shotgun (WGS) entry which is preliminary data.</text>
</comment>
<evidence type="ECO:0000313" key="12">
    <source>
        <dbReference type="Proteomes" id="UP001589702"/>
    </source>
</evidence>
<keyword evidence="3 11" id="KW-0808">Transferase</keyword>
<dbReference type="PROSITE" id="PS00108">
    <property type="entry name" value="PROTEIN_KINASE_ST"/>
    <property type="match status" value="1"/>
</dbReference>
<dbReference type="Proteomes" id="UP001589702">
    <property type="component" value="Unassembled WGS sequence"/>
</dbReference>
<evidence type="ECO:0000256" key="8">
    <source>
        <dbReference type="SAM" id="MobiDB-lite"/>
    </source>
</evidence>
<dbReference type="SMART" id="SM00220">
    <property type="entry name" value="S_TKc"/>
    <property type="match status" value="1"/>
</dbReference>
<proteinExistence type="predicted"/>
<evidence type="ECO:0000256" key="4">
    <source>
        <dbReference type="ARBA" id="ARBA00022741"/>
    </source>
</evidence>
<dbReference type="Gene3D" id="1.10.510.10">
    <property type="entry name" value="Transferase(Phosphotransferase) domain 1"/>
    <property type="match status" value="1"/>
</dbReference>
<keyword evidence="9" id="KW-0812">Transmembrane</keyword>
<keyword evidence="2" id="KW-0723">Serine/threonine-protein kinase</keyword>
<feature type="binding site" evidence="7">
    <location>
        <position position="54"/>
    </location>
    <ligand>
        <name>ATP</name>
        <dbReference type="ChEBI" id="CHEBI:30616"/>
    </ligand>
</feature>
<dbReference type="EMBL" id="JBHMBC010000039">
    <property type="protein sequence ID" value="MFB9821721.1"/>
    <property type="molecule type" value="Genomic_DNA"/>
</dbReference>
<name>A0ABV5Y4W0_ARTRM</name>
<keyword evidence="9" id="KW-1133">Transmembrane helix</keyword>
<dbReference type="InterPro" id="IPR011009">
    <property type="entry name" value="Kinase-like_dom_sf"/>
</dbReference>
<accession>A0ABV5Y4W0</accession>
<evidence type="ECO:0000256" key="7">
    <source>
        <dbReference type="PROSITE-ProRule" id="PRU10141"/>
    </source>
</evidence>
<keyword evidence="5 11" id="KW-0418">Kinase</keyword>
<feature type="region of interest" description="Disordered" evidence="8">
    <location>
        <begin position="387"/>
        <end position="437"/>
    </location>
</feature>
<dbReference type="PROSITE" id="PS50011">
    <property type="entry name" value="PROTEIN_KINASE_DOM"/>
    <property type="match status" value="1"/>
</dbReference>
<dbReference type="GO" id="GO:0004674">
    <property type="term" value="F:protein serine/threonine kinase activity"/>
    <property type="evidence" value="ECO:0007669"/>
    <property type="project" value="UniProtKB-EC"/>
</dbReference>
<keyword evidence="4 7" id="KW-0547">Nucleotide-binding</keyword>
<dbReference type="InterPro" id="IPR000719">
    <property type="entry name" value="Prot_kinase_dom"/>
</dbReference>
<evidence type="ECO:0000256" key="6">
    <source>
        <dbReference type="ARBA" id="ARBA00022840"/>
    </source>
</evidence>
<dbReference type="InterPro" id="IPR008271">
    <property type="entry name" value="Ser/Thr_kinase_AS"/>
</dbReference>
<dbReference type="PANTHER" id="PTHR43289:SF6">
    <property type="entry name" value="SERINE_THREONINE-PROTEIN KINASE NEKL-3"/>
    <property type="match status" value="1"/>
</dbReference>
<feature type="transmembrane region" description="Helical" evidence="9">
    <location>
        <begin position="363"/>
        <end position="383"/>
    </location>
</feature>
<dbReference type="SUPFAM" id="SSF56112">
    <property type="entry name" value="Protein kinase-like (PK-like)"/>
    <property type="match status" value="1"/>
</dbReference>
<evidence type="ECO:0000313" key="11">
    <source>
        <dbReference type="EMBL" id="MFB9821721.1"/>
    </source>
</evidence>
<dbReference type="PROSITE" id="PS00107">
    <property type="entry name" value="PROTEIN_KINASE_ATP"/>
    <property type="match status" value="1"/>
</dbReference>
<dbReference type="PANTHER" id="PTHR43289">
    <property type="entry name" value="MITOGEN-ACTIVATED PROTEIN KINASE KINASE KINASE 20-RELATED"/>
    <property type="match status" value="1"/>
</dbReference>
<evidence type="ECO:0000256" key="3">
    <source>
        <dbReference type="ARBA" id="ARBA00022679"/>
    </source>
</evidence>
<dbReference type="Pfam" id="PF00069">
    <property type="entry name" value="Pkinase"/>
    <property type="match status" value="1"/>
</dbReference>
<dbReference type="CDD" id="cd14014">
    <property type="entry name" value="STKc_PknB_like"/>
    <property type="match status" value="1"/>
</dbReference>
<reference evidence="11 12" key="1">
    <citation type="submission" date="2024-09" db="EMBL/GenBank/DDBJ databases">
        <authorList>
            <person name="Sun Q."/>
            <person name="Mori K."/>
        </authorList>
    </citation>
    <scope>NUCLEOTIDE SEQUENCE [LARGE SCALE GENOMIC DNA]</scope>
    <source>
        <strain evidence="11 12">JCM 1334</strain>
    </source>
</reference>
<feature type="region of interest" description="Disordered" evidence="8">
    <location>
        <begin position="294"/>
        <end position="314"/>
    </location>
</feature>
<evidence type="ECO:0000256" key="1">
    <source>
        <dbReference type="ARBA" id="ARBA00012513"/>
    </source>
</evidence>
<feature type="domain" description="Protein kinase" evidence="10">
    <location>
        <begin position="25"/>
        <end position="287"/>
    </location>
</feature>
<evidence type="ECO:0000256" key="5">
    <source>
        <dbReference type="ARBA" id="ARBA00022777"/>
    </source>
</evidence>
<feature type="transmembrane region" description="Helical" evidence="9">
    <location>
        <begin position="325"/>
        <end position="342"/>
    </location>
</feature>
<keyword evidence="6 7" id="KW-0067">ATP-binding</keyword>
<evidence type="ECO:0000259" key="10">
    <source>
        <dbReference type="PROSITE" id="PS50011"/>
    </source>
</evidence>
<sequence>MKKRGETVPDGRITGDSDALVAGRYRLGTLIGRGATASVYRAQDERLGRDVALKLFAPLLGGPDELARHENEMRLLATFNHPSLVTLFDAGTDHRDPEHARTFLTMELIHGPDLYARLRGRPLAPQDVAHIGADLASALEYVHGRGIIHRDIKPANVLLADAPAGSPIRPKLTDFGIARIIEGTRLTATGTMVGTAAYLSPEQATGSVLGPSSDIYSLGLLLLECLTAKLEYPGTSVESAVARLHRPPRVPEDLGTRWVDLLTAMTSTEPSARPGALEVEQALRSAFSSGVPAATPVGANGATQTLPRMPDRPPRTAKATIQMQVQPAAMAGVIAGGGAVVGPAVRNRRQWRGKPASRARRSAWAVGAALLTTALVIIGVSAFQPPAPAAPDPSVSATPSTQTPTPSPGVETSPPVAPVPLAPAPGRHKSNGKGNGG</sequence>
<keyword evidence="12" id="KW-1185">Reference proteome</keyword>
<organism evidence="11 12">
    <name type="scientific">Arthrobacter ramosus</name>
    <dbReference type="NCBI Taxonomy" id="1672"/>
    <lineage>
        <taxon>Bacteria</taxon>
        <taxon>Bacillati</taxon>
        <taxon>Actinomycetota</taxon>
        <taxon>Actinomycetes</taxon>
        <taxon>Micrococcales</taxon>
        <taxon>Micrococcaceae</taxon>
        <taxon>Arthrobacter</taxon>
    </lineage>
</organism>
<dbReference type="EC" id="2.7.11.1" evidence="1"/>
<dbReference type="InterPro" id="IPR017441">
    <property type="entry name" value="Protein_kinase_ATP_BS"/>
</dbReference>
<protein>
    <recommendedName>
        <fullName evidence="1">non-specific serine/threonine protein kinase</fullName>
        <ecNumber evidence="1">2.7.11.1</ecNumber>
    </recommendedName>
</protein>
<keyword evidence="9" id="KW-0472">Membrane</keyword>
<gene>
    <name evidence="11" type="ORF">ACFFP1_19765</name>
</gene>
<dbReference type="RefSeq" id="WP_234753673.1">
    <property type="nucleotide sequence ID" value="NZ_BAAAWN010000001.1"/>
</dbReference>
<feature type="compositionally biased region" description="Low complexity" evidence="8">
    <location>
        <begin position="392"/>
        <end position="404"/>
    </location>
</feature>
<evidence type="ECO:0000256" key="9">
    <source>
        <dbReference type="SAM" id="Phobius"/>
    </source>
</evidence>
<dbReference type="Gene3D" id="3.30.200.20">
    <property type="entry name" value="Phosphorylase Kinase, domain 1"/>
    <property type="match status" value="1"/>
</dbReference>